<dbReference type="InterPro" id="IPR036622">
    <property type="entry name" value="LigA_sf"/>
</dbReference>
<dbReference type="Gene3D" id="1.10.700.10">
    <property type="entry name" value="Dioxygenase LigAB, LigA subunit"/>
    <property type="match status" value="1"/>
</dbReference>
<dbReference type="EMBL" id="JAKUDL010000005">
    <property type="protein sequence ID" value="MCH4295444.1"/>
    <property type="molecule type" value="Genomic_DNA"/>
</dbReference>
<dbReference type="AlphaFoldDB" id="A0AAJ1EYV1"/>
<sequence length="71" mass="7790">MTTLNEFLKQLGEDAALLEAYKKDPEGVMRANGLSEDEIQAVMTGDKSKLRSLGGDEEYQTFVVVNHGNDA</sequence>
<proteinExistence type="predicted"/>
<feature type="domain" description="Extradiol ring-cleavage dioxygenase LigAB LigA subunit" evidence="1">
    <location>
        <begin position="4"/>
        <end position="56"/>
    </location>
</feature>
<organism evidence="2 3">
    <name type="scientific">Shewanella zhuhaiensis</name>
    <dbReference type="NCBI Taxonomy" id="2919576"/>
    <lineage>
        <taxon>Bacteria</taxon>
        <taxon>Pseudomonadati</taxon>
        <taxon>Pseudomonadota</taxon>
        <taxon>Gammaproteobacteria</taxon>
        <taxon>Alteromonadales</taxon>
        <taxon>Shewanellaceae</taxon>
        <taxon>Shewanella</taxon>
    </lineage>
</organism>
<keyword evidence="3" id="KW-1185">Reference proteome</keyword>
<dbReference type="SUPFAM" id="SSF48076">
    <property type="entry name" value="LigA subunit of an aromatic-ring-opening dioxygenase LigAB"/>
    <property type="match status" value="1"/>
</dbReference>
<gene>
    <name evidence="2" type="ORF">MJ923_14140</name>
</gene>
<reference evidence="2 3" key="1">
    <citation type="submission" date="2022-02" db="EMBL/GenBank/DDBJ databases">
        <title>The genome sequence of Shewanella sp. 3B26.</title>
        <authorList>
            <person name="Du J."/>
        </authorList>
    </citation>
    <scope>NUCLEOTIDE SEQUENCE [LARGE SCALE GENOMIC DNA]</scope>
    <source>
        <strain evidence="2 3">3B26</strain>
    </source>
</reference>
<dbReference type="InterPro" id="IPR011986">
    <property type="entry name" value="Xdiol_dOase_LigA"/>
</dbReference>
<evidence type="ECO:0000313" key="2">
    <source>
        <dbReference type="EMBL" id="MCH4295444.1"/>
    </source>
</evidence>
<accession>A0AAJ1EYV1</accession>
<name>A0AAJ1EYV1_9GAMM</name>
<comment type="caution">
    <text evidence="2">The sequence shown here is derived from an EMBL/GenBank/DDBJ whole genome shotgun (WGS) entry which is preliminary data.</text>
</comment>
<evidence type="ECO:0000259" key="1">
    <source>
        <dbReference type="Pfam" id="PF07746"/>
    </source>
</evidence>
<evidence type="ECO:0000313" key="3">
    <source>
        <dbReference type="Proteomes" id="UP001297581"/>
    </source>
</evidence>
<dbReference type="Proteomes" id="UP001297581">
    <property type="component" value="Unassembled WGS sequence"/>
</dbReference>
<dbReference type="Pfam" id="PF07746">
    <property type="entry name" value="LigA"/>
    <property type="match status" value="1"/>
</dbReference>
<dbReference type="RefSeq" id="WP_126167548.1">
    <property type="nucleotide sequence ID" value="NZ_JAKUDL010000005.1"/>
</dbReference>
<protein>
    <recommendedName>
        <fullName evidence="1">Extradiol ring-cleavage dioxygenase LigAB LigA subunit domain-containing protein</fullName>
    </recommendedName>
</protein>